<evidence type="ECO:0000313" key="2">
    <source>
        <dbReference type="Proteomes" id="UP000765845"/>
    </source>
</evidence>
<gene>
    <name evidence="1" type="ORF">HCU74_04420</name>
</gene>
<dbReference type="EMBL" id="JAAWWK010000002">
    <property type="protein sequence ID" value="NKI16663.1"/>
    <property type="molecule type" value="Genomic_DNA"/>
</dbReference>
<dbReference type="RefSeq" id="WP_168449222.1">
    <property type="nucleotide sequence ID" value="NZ_JAAWWK010000002.1"/>
</dbReference>
<protein>
    <submittedName>
        <fullName evidence="1">GDYXXLXY domain-containing protein</fullName>
    </submittedName>
</protein>
<organism evidence="1 2">
    <name type="scientific">Spongiibacter thalassae</name>
    <dbReference type="NCBI Taxonomy" id="2721624"/>
    <lineage>
        <taxon>Bacteria</taxon>
        <taxon>Pseudomonadati</taxon>
        <taxon>Pseudomonadota</taxon>
        <taxon>Gammaproteobacteria</taxon>
        <taxon>Cellvibrionales</taxon>
        <taxon>Spongiibacteraceae</taxon>
        <taxon>Spongiibacter</taxon>
    </lineage>
</organism>
<keyword evidence="2" id="KW-1185">Reference proteome</keyword>
<evidence type="ECO:0000313" key="1">
    <source>
        <dbReference type="EMBL" id="NKI16663.1"/>
    </source>
</evidence>
<name>A0ABX1GBY5_9GAMM</name>
<dbReference type="InterPro" id="IPR025833">
    <property type="entry name" value="GDYXXLXY"/>
</dbReference>
<reference evidence="1 2" key="1">
    <citation type="submission" date="2020-04" db="EMBL/GenBank/DDBJ databases">
        <authorList>
            <person name="Yoon J."/>
        </authorList>
    </citation>
    <scope>NUCLEOTIDE SEQUENCE [LARGE SCALE GENOMIC DNA]</scope>
    <source>
        <strain evidence="1 2">KMU-166</strain>
    </source>
</reference>
<sequence length="324" mass="35438">MSRLRAILLLLAIAAQLGTLAYMVADKEAIIRHGHTVYLRTLPLDPRDPMRGDYVRLAYSLNQLYPSRLPGLQGLVPARRGEVVYALLRPVGDGVYELDGIADRAPESGVFLRGRVQAEAVAGEALRVNYGIEQLFVEQGQGIDIEQRQRGEAGFRRSMEVALAVDEQGRAIVTGYRWAPLAISVSPAPEIDGAAATPRLLVQLKNLADYPLAVVDNAEHCGVVLTVVNRLASSAAAPCGRYLVSREDIIELAPGAVHRFTIDLAHRRWFVDGGDGLQDVREFAPVSSLRLVYRSPAALQEASAEINLWRGELHSAPFSLRGFE</sequence>
<comment type="caution">
    <text evidence="1">The sequence shown here is derived from an EMBL/GenBank/DDBJ whole genome shotgun (WGS) entry which is preliminary data.</text>
</comment>
<proteinExistence type="predicted"/>
<dbReference type="Pfam" id="PF14345">
    <property type="entry name" value="GDYXXLXY"/>
    <property type="match status" value="1"/>
</dbReference>
<dbReference type="Proteomes" id="UP000765845">
    <property type="component" value="Unassembled WGS sequence"/>
</dbReference>
<accession>A0ABX1GBY5</accession>